<dbReference type="Proteomes" id="UP000183209">
    <property type="component" value="Unassembled WGS sequence"/>
</dbReference>
<dbReference type="AlphaFoldDB" id="A0A1I6PA44"/>
<protein>
    <submittedName>
        <fullName evidence="1">Uncharacterized protein</fullName>
    </submittedName>
</protein>
<accession>A0A1I6PA44</accession>
<dbReference type="OrthoDB" id="1446461at2"/>
<evidence type="ECO:0000313" key="1">
    <source>
        <dbReference type="EMBL" id="SFS37015.1"/>
    </source>
</evidence>
<name>A0A1I6PA44_9FLAO</name>
<dbReference type="EMBL" id="FPAG01000001">
    <property type="protein sequence ID" value="SFS37015.1"/>
    <property type="molecule type" value="Genomic_DNA"/>
</dbReference>
<evidence type="ECO:0000313" key="2">
    <source>
        <dbReference type="Proteomes" id="UP000183209"/>
    </source>
</evidence>
<dbReference type="RefSeq" id="WP_074976326.1">
    <property type="nucleotide sequence ID" value="NZ_FPAG01000001.1"/>
</dbReference>
<organism evidence="1 2">
    <name type="scientific">Zhouia amylolytica</name>
    <dbReference type="NCBI Taxonomy" id="376730"/>
    <lineage>
        <taxon>Bacteria</taxon>
        <taxon>Pseudomonadati</taxon>
        <taxon>Bacteroidota</taxon>
        <taxon>Flavobacteriia</taxon>
        <taxon>Flavobacteriales</taxon>
        <taxon>Flavobacteriaceae</taxon>
        <taxon>Zhouia</taxon>
    </lineage>
</organism>
<proteinExistence type="predicted"/>
<sequence length="180" mass="20625">MNFVQQIVESHGGEYSQEPLKRVHSPKGLITYQPKRGKIEVNGTQIEIHFKESGGVSGSVEPIRIILKLKNDIKNNLSIYPSTYLNYLTDLLAQPKNLNIPKEIKQQFSFRGDKELIKKIVADSRFCSSILNEFIYISLFRSKPRQIILTPEYGLESVEHFNKLITALIIIEGKIKEVPR</sequence>
<gene>
    <name evidence="1" type="ORF">SAMN04487906_0189</name>
</gene>
<reference evidence="1 2" key="1">
    <citation type="submission" date="2016-10" db="EMBL/GenBank/DDBJ databases">
        <authorList>
            <person name="de Groot N.N."/>
        </authorList>
    </citation>
    <scope>NUCLEOTIDE SEQUENCE [LARGE SCALE GENOMIC DNA]</scope>
    <source>
        <strain evidence="1 2">CGMCC 1.6114</strain>
    </source>
</reference>